<sequence>MTSSWFCSLICHCSNGNGRGCRYHFRLRSSVKPNSVDGNFFTFTGMHDLVEAQPHATFKVLKSSLAEFPLSMGRAFPTPCYNTWAALSTPCTHIPA</sequence>
<evidence type="ECO:0000313" key="2">
    <source>
        <dbReference type="Proteomes" id="UP000585474"/>
    </source>
</evidence>
<dbReference type="AlphaFoldDB" id="A0A7J0HAW0"/>
<name>A0A7J0HAW0_9ERIC</name>
<dbReference type="Proteomes" id="UP000585474">
    <property type="component" value="Unassembled WGS sequence"/>
</dbReference>
<dbReference type="EMBL" id="BJWL01000028">
    <property type="protein sequence ID" value="GFZ20216.1"/>
    <property type="molecule type" value="Genomic_DNA"/>
</dbReference>
<protein>
    <submittedName>
        <fullName evidence="1">Uncharacterized protein</fullName>
    </submittedName>
</protein>
<accession>A0A7J0HAW0</accession>
<organism evidence="1 2">
    <name type="scientific">Actinidia rufa</name>
    <dbReference type="NCBI Taxonomy" id="165716"/>
    <lineage>
        <taxon>Eukaryota</taxon>
        <taxon>Viridiplantae</taxon>
        <taxon>Streptophyta</taxon>
        <taxon>Embryophyta</taxon>
        <taxon>Tracheophyta</taxon>
        <taxon>Spermatophyta</taxon>
        <taxon>Magnoliopsida</taxon>
        <taxon>eudicotyledons</taxon>
        <taxon>Gunneridae</taxon>
        <taxon>Pentapetalae</taxon>
        <taxon>asterids</taxon>
        <taxon>Ericales</taxon>
        <taxon>Actinidiaceae</taxon>
        <taxon>Actinidia</taxon>
    </lineage>
</organism>
<gene>
    <name evidence="1" type="ORF">Acr_28g0009210</name>
</gene>
<keyword evidence="2" id="KW-1185">Reference proteome</keyword>
<proteinExistence type="predicted"/>
<reference evidence="1 2" key="1">
    <citation type="submission" date="2019-07" db="EMBL/GenBank/DDBJ databases">
        <title>De Novo Assembly of kiwifruit Actinidia rufa.</title>
        <authorList>
            <person name="Sugita-Konishi S."/>
            <person name="Sato K."/>
            <person name="Mori E."/>
            <person name="Abe Y."/>
            <person name="Kisaki G."/>
            <person name="Hamano K."/>
            <person name="Suezawa K."/>
            <person name="Otani M."/>
            <person name="Fukuda T."/>
            <person name="Manabe T."/>
            <person name="Gomi K."/>
            <person name="Tabuchi M."/>
            <person name="Akimitsu K."/>
            <person name="Kataoka I."/>
        </authorList>
    </citation>
    <scope>NUCLEOTIDE SEQUENCE [LARGE SCALE GENOMIC DNA]</scope>
    <source>
        <strain evidence="2">cv. Fuchu</strain>
    </source>
</reference>
<comment type="caution">
    <text evidence="1">The sequence shown here is derived from an EMBL/GenBank/DDBJ whole genome shotgun (WGS) entry which is preliminary data.</text>
</comment>
<evidence type="ECO:0000313" key="1">
    <source>
        <dbReference type="EMBL" id="GFZ20216.1"/>
    </source>
</evidence>